<evidence type="ECO:0000313" key="2">
    <source>
        <dbReference type="Proteomes" id="UP000199682"/>
    </source>
</evidence>
<dbReference type="RefSeq" id="WP_090006159.1">
    <property type="nucleotide sequence ID" value="NZ_FNET01000005.1"/>
</dbReference>
<gene>
    <name evidence="1" type="ORF">SAMN04488074_105108</name>
</gene>
<organism evidence="1 2">
    <name type="scientific">Lentzea albidocapillata subsp. violacea</name>
    <dbReference type="NCBI Taxonomy" id="128104"/>
    <lineage>
        <taxon>Bacteria</taxon>
        <taxon>Bacillati</taxon>
        <taxon>Actinomycetota</taxon>
        <taxon>Actinomycetes</taxon>
        <taxon>Pseudonocardiales</taxon>
        <taxon>Pseudonocardiaceae</taxon>
        <taxon>Lentzea</taxon>
    </lineage>
</organism>
<dbReference type="Gene3D" id="1.10.3230.30">
    <property type="entry name" value="Phage gp6-like head-tail connector protein"/>
    <property type="match status" value="1"/>
</dbReference>
<proteinExistence type="predicted"/>
<evidence type="ECO:0000313" key="1">
    <source>
        <dbReference type="EMBL" id="SDK30307.1"/>
    </source>
</evidence>
<name>A0A1G9ASR2_9PSEU</name>
<protein>
    <recommendedName>
        <fullName evidence="3">Phage gp6-like head-tail connector protein</fullName>
    </recommendedName>
</protein>
<evidence type="ECO:0008006" key="3">
    <source>
        <dbReference type="Google" id="ProtNLM"/>
    </source>
</evidence>
<sequence length="201" mass="22373">MPDPVYIQRESLKASMRISDDTDDELLDDAIHSSCRAVDNECGRRFWLDPVAVTRIFTPHGRISRPDPARCAESFIVDDIGVTDDIVVEIGSGSTWTDVTSSVEFLPENAIVRGRPVTSLLRTVGWPLSADERLRVSTRWGWPSIPAEVVQASRILTARRFRRKDSPEGVAASDAWGPVRVTRVDPDVEALLQPLRRLALA</sequence>
<dbReference type="AlphaFoldDB" id="A0A1G9ASR2"/>
<dbReference type="EMBL" id="FNET01000005">
    <property type="protein sequence ID" value="SDK30307.1"/>
    <property type="molecule type" value="Genomic_DNA"/>
</dbReference>
<accession>A0A1G9ASR2</accession>
<reference evidence="2" key="1">
    <citation type="submission" date="2016-10" db="EMBL/GenBank/DDBJ databases">
        <authorList>
            <person name="Varghese N."/>
            <person name="Submissions S."/>
        </authorList>
    </citation>
    <scope>NUCLEOTIDE SEQUENCE [LARGE SCALE GENOMIC DNA]</scope>
    <source>
        <strain evidence="2">DSM 44796</strain>
    </source>
</reference>
<dbReference type="Proteomes" id="UP000199682">
    <property type="component" value="Unassembled WGS sequence"/>
</dbReference>